<sequence>MFFFSQGPLSIWDEHLESSFWKIASYWIADHYPLGDRRLDPDQFGAVCGKFREEHSCSGMGYFGETTRSEVVRRPIKGKVN</sequence>
<evidence type="ECO:0000313" key="1">
    <source>
        <dbReference type="EMBL" id="KAL0293641.1"/>
    </source>
</evidence>
<accession>A0AAW2JG32</accession>
<comment type="caution">
    <text evidence="1">The sequence shown here is derived from an EMBL/GenBank/DDBJ whole genome shotgun (WGS) entry which is preliminary data.</text>
</comment>
<gene>
    <name evidence="1" type="ORF">Sradi_6925700</name>
</gene>
<dbReference type="EMBL" id="JACGWJ010000288">
    <property type="protein sequence ID" value="KAL0293641.1"/>
    <property type="molecule type" value="Genomic_DNA"/>
</dbReference>
<dbReference type="AlphaFoldDB" id="A0AAW2JG32"/>
<protein>
    <submittedName>
        <fullName evidence="1">Uncharacterized protein</fullName>
    </submittedName>
</protein>
<reference evidence="1" key="1">
    <citation type="submission" date="2020-06" db="EMBL/GenBank/DDBJ databases">
        <authorList>
            <person name="Li T."/>
            <person name="Hu X."/>
            <person name="Zhang T."/>
            <person name="Song X."/>
            <person name="Zhang H."/>
            <person name="Dai N."/>
            <person name="Sheng W."/>
            <person name="Hou X."/>
            <person name="Wei L."/>
        </authorList>
    </citation>
    <scope>NUCLEOTIDE SEQUENCE</scope>
    <source>
        <strain evidence="1">G02</strain>
        <tissue evidence="1">Leaf</tissue>
    </source>
</reference>
<proteinExistence type="predicted"/>
<name>A0AAW2JG32_SESRA</name>
<reference evidence="1" key="2">
    <citation type="journal article" date="2024" name="Plant">
        <title>Genomic evolution and insights into agronomic trait innovations of Sesamum species.</title>
        <authorList>
            <person name="Miao H."/>
            <person name="Wang L."/>
            <person name="Qu L."/>
            <person name="Liu H."/>
            <person name="Sun Y."/>
            <person name="Le M."/>
            <person name="Wang Q."/>
            <person name="Wei S."/>
            <person name="Zheng Y."/>
            <person name="Lin W."/>
            <person name="Duan Y."/>
            <person name="Cao H."/>
            <person name="Xiong S."/>
            <person name="Wang X."/>
            <person name="Wei L."/>
            <person name="Li C."/>
            <person name="Ma Q."/>
            <person name="Ju M."/>
            <person name="Zhao R."/>
            <person name="Li G."/>
            <person name="Mu C."/>
            <person name="Tian Q."/>
            <person name="Mei H."/>
            <person name="Zhang T."/>
            <person name="Gao T."/>
            <person name="Zhang H."/>
        </authorList>
    </citation>
    <scope>NUCLEOTIDE SEQUENCE</scope>
    <source>
        <strain evidence="1">G02</strain>
    </source>
</reference>
<organism evidence="1">
    <name type="scientific">Sesamum radiatum</name>
    <name type="common">Black benniseed</name>
    <dbReference type="NCBI Taxonomy" id="300843"/>
    <lineage>
        <taxon>Eukaryota</taxon>
        <taxon>Viridiplantae</taxon>
        <taxon>Streptophyta</taxon>
        <taxon>Embryophyta</taxon>
        <taxon>Tracheophyta</taxon>
        <taxon>Spermatophyta</taxon>
        <taxon>Magnoliopsida</taxon>
        <taxon>eudicotyledons</taxon>
        <taxon>Gunneridae</taxon>
        <taxon>Pentapetalae</taxon>
        <taxon>asterids</taxon>
        <taxon>lamiids</taxon>
        <taxon>Lamiales</taxon>
        <taxon>Pedaliaceae</taxon>
        <taxon>Sesamum</taxon>
    </lineage>
</organism>